<evidence type="ECO:0000256" key="3">
    <source>
        <dbReference type="ARBA" id="ARBA00022723"/>
    </source>
</evidence>
<comment type="subcellular location">
    <subcellularLocation>
        <location evidence="7">Cytoplasm</location>
    </subcellularLocation>
</comment>
<keyword evidence="7" id="KW-0690">Ribosome biogenesis</keyword>
<dbReference type="HAMAP" id="MF_00009">
    <property type="entry name" value="Endoribonucl_YbeY"/>
    <property type="match status" value="1"/>
</dbReference>
<dbReference type="GO" id="GO:0004521">
    <property type="term" value="F:RNA endonuclease activity"/>
    <property type="evidence" value="ECO:0007669"/>
    <property type="project" value="UniProtKB-UniRule"/>
</dbReference>
<dbReference type="STRING" id="83401.SAMN05421742_10857"/>
<dbReference type="GO" id="GO:0006364">
    <property type="term" value="P:rRNA processing"/>
    <property type="evidence" value="ECO:0007669"/>
    <property type="project" value="UniProtKB-UniRule"/>
</dbReference>
<gene>
    <name evidence="7" type="primary">ybeY</name>
    <name evidence="9" type="ORF">SAMN05421742_10857</name>
</gene>
<dbReference type="GO" id="GO:0004222">
    <property type="term" value="F:metalloendopeptidase activity"/>
    <property type="evidence" value="ECO:0007669"/>
    <property type="project" value="InterPro"/>
</dbReference>
<accession>A0A1G8DMM6</accession>
<evidence type="ECO:0000256" key="5">
    <source>
        <dbReference type="ARBA" id="ARBA00022801"/>
    </source>
</evidence>
<keyword evidence="2 7" id="KW-0540">Nuclease</keyword>
<dbReference type="Gene3D" id="3.40.390.30">
    <property type="entry name" value="Metalloproteases ('zincins'), catalytic domain"/>
    <property type="match status" value="1"/>
</dbReference>
<evidence type="ECO:0000256" key="6">
    <source>
        <dbReference type="ARBA" id="ARBA00022833"/>
    </source>
</evidence>
<comment type="similarity">
    <text evidence="1 7">Belongs to the endoribonuclease YbeY family.</text>
</comment>
<comment type="function">
    <text evidence="7">Single strand-specific metallo-endoribonuclease involved in late-stage 70S ribosome quality control and in maturation of the 3' terminus of the 16S rRNA.</text>
</comment>
<evidence type="ECO:0000256" key="1">
    <source>
        <dbReference type="ARBA" id="ARBA00010875"/>
    </source>
</evidence>
<dbReference type="Pfam" id="PF02130">
    <property type="entry name" value="YbeY"/>
    <property type="match status" value="1"/>
</dbReference>
<proteinExistence type="inferred from homology"/>
<keyword evidence="3 7" id="KW-0479">Metal-binding</keyword>
<dbReference type="Proteomes" id="UP000217076">
    <property type="component" value="Unassembled WGS sequence"/>
</dbReference>
<protein>
    <recommendedName>
        <fullName evidence="7">Endoribonuclease YbeY</fullName>
        <ecNumber evidence="7">3.1.-.-</ecNumber>
    </recommendedName>
</protein>
<dbReference type="AlphaFoldDB" id="A0A1G8DMM6"/>
<evidence type="ECO:0000313" key="9">
    <source>
        <dbReference type="EMBL" id="SDH58749.1"/>
    </source>
</evidence>
<dbReference type="PANTHER" id="PTHR46986">
    <property type="entry name" value="ENDORIBONUCLEASE YBEY, CHLOROPLASTIC"/>
    <property type="match status" value="1"/>
</dbReference>
<keyword evidence="10" id="KW-1185">Reference proteome</keyword>
<dbReference type="PANTHER" id="PTHR46986:SF1">
    <property type="entry name" value="ENDORIBONUCLEASE YBEY, CHLOROPLASTIC"/>
    <property type="match status" value="1"/>
</dbReference>
<evidence type="ECO:0000256" key="4">
    <source>
        <dbReference type="ARBA" id="ARBA00022759"/>
    </source>
</evidence>
<dbReference type="InterPro" id="IPR020549">
    <property type="entry name" value="YbeY_CS"/>
</dbReference>
<keyword evidence="4 7" id="KW-0255">Endonuclease</keyword>
<dbReference type="GO" id="GO:0008270">
    <property type="term" value="F:zinc ion binding"/>
    <property type="evidence" value="ECO:0007669"/>
    <property type="project" value="UniProtKB-UniRule"/>
</dbReference>
<dbReference type="NCBIfam" id="TIGR00043">
    <property type="entry name" value="rRNA maturation RNase YbeY"/>
    <property type="match status" value="1"/>
</dbReference>
<keyword evidence="7" id="KW-0698">rRNA processing</keyword>
<feature type="binding site" evidence="7">
    <location>
        <position position="161"/>
    </location>
    <ligand>
        <name>Zn(2+)</name>
        <dbReference type="ChEBI" id="CHEBI:29105"/>
        <note>catalytic</note>
    </ligand>
</feature>
<dbReference type="OrthoDB" id="9807740at2"/>
<evidence type="ECO:0000256" key="2">
    <source>
        <dbReference type="ARBA" id="ARBA00022722"/>
    </source>
</evidence>
<keyword evidence="6 7" id="KW-0862">Zinc</keyword>
<dbReference type="InterPro" id="IPR023091">
    <property type="entry name" value="MetalPrtase_cat_dom_sf_prd"/>
</dbReference>
<feature type="binding site" evidence="7">
    <location>
        <position position="157"/>
    </location>
    <ligand>
        <name>Zn(2+)</name>
        <dbReference type="ChEBI" id="CHEBI:29105"/>
        <note>catalytic</note>
    </ligand>
</feature>
<evidence type="ECO:0000313" key="10">
    <source>
        <dbReference type="Proteomes" id="UP000217076"/>
    </source>
</evidence>
<dbReference type="SUPFAM" id="SSF55486">
    <property type="entry name" value="Metalloproteases ('zincins'), catalytic domain"/>
    <property type="match status" value="1"/>
</dbReference>
<dbReference type="EC" id="3.1.-.-" evidence="7"/>
<keyword evidence="7" id="KW-0963">Cytoplasm</keyword>
<keyword evidence="5 7" id="KW-0378">Hydrolase</keyword>
<dbReference type="PROSITE" id="PS01306">
    <property type="entry name" value="UPF0054"/>
    <property type="match status" value="1"/>
</dbReference>
<dbReference type="GO" id="GO:0005737">
    <property type="term" value="C:cytoplasm"/>
    <property type="evidence" value="ECO:0007669"/>
    <property type="project" value="UniProtKB-SubCell"/>
</dbReference>
<organism evidence="9 10">
    <name type="scientific">Roseospirillum parvum</name>
    <dbReference type="NCBI Taxonomy" id="83401"/>
    <lineage>
        <taxon>Bacteria</taxon>
        <taxon>Pseudomonadati</taxon>
        <taxon>Pseudomonadota</taxon>
        <taxon>Alphaproteobacteria</taxon>
        <taxon>Rhodospirillales</taxon>
        <taxon>Rhodospirillaceae</taxon>
        <taxon>Roseospirillum</taxon>
    </lineage>
</organism>
<name>A0A1G8DMM6_9PROT</name>
<evidence type="ECO:0000256" key="8">
    <source>
        <dbReference type="SAM" id="MobiDB-lite"/>
    </source>
</evidence>
<reference evidence="10" key="1">
    <citation type="submission" date="2016-10" db="EMBL/GenBank/DDBJ databases">
        <authorList>
            <person name="Varghese N."/>
            <person name="Submissions S."/>
        </authorList>
    </citation>
    <scope>NUCLEOTIDE SEQUENCE [LARGE SCALE GENOMIC DNA]</scope>
    <source>
        <strain evidence="10">930I</strain>
    </source>
</reference>
<sequence>MTADPAVAATEPRLDLDVAMAVSIDEPEWLGALPEAEALVQAATLAALRVGLADRAQHLEDGALEDGAGEPITGALEVSVVLTDERTVWELNRAHRGQDKPTNVLSFATLDDPEAPEPVEGQPLLLGDVVLSYDTCADEAEAAGKPLADHLAHLVIHGVLHLLGHDHLEDDEAAEMEALESRAMATLGRPDPYADSDPVPLTKRP</sequence>
<dbReference type="InterPro" id="IPR002036">
    <property type="entry name" value="YbeY"/>
</dbReference>
<dbReference type="RefSeq" id="WP_092620492.1">
    <property type="nucleotide sequence ID" value="NZ_FNCV01000008.1"/>
</dbReference>
<feature type="region of interest" description="Disordered" evidence="8">
    <location>
        <begin position="182"/>
        <end position="205"/>
    </location>
</feature>
<feature type="binding site" evidence="7">
    <location>
        <position position="167"/>
    </location>
    <ligand>
        <name>Zn(2+)</name>
        <dbReference type="ChEBI" id="CHEBI:29105"/>
        <note>catalytic</note>
    </ligand>
</feature>
<evidence type="ECO:0000256" key="7">
    <source>
        <dbReference type="HAMAP-Rule" id="MF_00009"/>
    </source>
</evidence>
<dbReference type="EMBL" id="FNCV01000008">
    <property type="protein sequence ID" value="SDH58749.1"/>
    <property type="molecule type" value="Genomic_DNA"/>
</dbReference>
<comment type="cofactor">
    <cofactor evidence="7">
        <name>Zn(2+)</name>
        <dbReference type="ChEBI" id="CHEBI:29105"/>
    </cofactor>
    <text evidence="7">Binds 1 zinc ion.</text>
</comment>